<dbReference type="PANTHER" id="PTHR11739">
    <property type="entry name" value="CITRATE SYNTHASE"/>
    <property type="match status" value="1"/>
</dbReference>
<dbReference type="EMBL" id="KV878587">
    <property type="protein sequence ID" value="OJJ58054.1"/>
    <property type="molecule type" value="Genomic_DNA"/>
</dbReference>
<name>A0A1L9TF40_9EURO</name>
<dbReference type="InterPro" id="IPR016143">
    <property type="entry name" value="Citrate_synth-like_sm_a-sub"/>
</dbReference>
<proteinExistence type="inferred from homology"/>
<comment type="similarity">
    <text evidence="1 3">Belongs to the citrate synthase family.</text>
</comment>
<dbReference type="GO" id="GO:0046912">
    <property type="term" value="F:acyltransferase activity, acyl groups converted into alkyl on transfer"/>
    <property type="evidence" value="ECO:0007669"/>
    <property type="project" value="InterPro"/>
</dbReference>
<dbReference type="InterPro" id="IPR036969">
    <property type="entry name" value="Citrate_synthase_sf"/>
</dbReference>
<dbReference type="PANTHER" id="PTHR11739:SF4">
    <property type="entry name" value="CITRATE SYNTHASE, PEROXISOMAL"/>
    <property type="match status" value="1"/>
</dbReference>
<dbReference type="Pfam" id="PF00285">
    <property type="entry name" value="Citrate_synt"/>
    <property type="match status" value="1"/>
</dbReference>
<dbReference type="RefSeq" id="XP_040701860.1">
    <property type="nucleotide sequence ID" value="XM_040839762.1"/>
</dbReference>
<evidence type="ECO:0000313" key="4">
    <source>
        <dbReference type="EMBL" id="OJJ58054.1"/>
    </source>
</evidence>
<dbReference type="InterPro" id="IPR016142">
    <property type="entry name" value="Citrate_synth-like_lrg_a-sub"/>
</dbReference>
<evidence type="ECO:0000313" key="5">
    <source>
        <dbReference type="Proteomes" id="UP000184356"/>
    </source>
</evidence>
<evidence type="ECO:0000256" key="1">
    <source>
        <dbReference type="ARBA" id="ARBA00010566"/>
    </source>
</evidence>
<dbReference type="VEuPathDB" id="FungiDB:ASPSYDRAFT_1025799"/>
<sequence length="439" mass="48674">MSSGTLYVRDSRTDIKYEIPIRRNAVAAIELKKIKALAVGTNRVDQVSSGLRVHDPGLLNTTVIESAISFSDHDRGLLLFRGYSLEELWNSDFEDMLYLLVWGSYPTASQREDTRSQLARYMLAVPDSVRETIQAMPSTTSPLALMLTGLSAYLACLPDSIPASTSAHQYQGNRDNVDHAVLRTVAGYAVVFGIVASHRKKTNFTLPSLEKTYCENLFIMAGLVDPATGVPDAVKLSCFRRFAMLNADHGMALTVFSALVTASSLTDPISCLITSVTSAWGPLHFGATEFGQRALAEIGTVDRIPAFLEQVKRRRKKLFGYGHRCYKGVDPRVRPIQSILKDLPSPRLLKLAEAIEQAASADDYFRSRGLYPNADFYGNFVFTGIGIELEMIPAAMLAQRIMGIMAHWREYMLTSGKLFRPTHLYTGDAREDTTSRPKI</sequence>
<dbReference type="Proteomes" id="UP000184356">
    <property type="component" value="Unassembled WGS sequence"/>
</dbReference>
<accession>A0A1L9TF40</accession>
<dbReference type="InterPro" id="IPR002020">
    <property type="entry name" value="Citrate_synthase"/>
</dbReference>
<dbReference type="GO" id="GO:0006099">
    <property type="term" value="P:tricarboxylic acid cycle"/>
    <property type="evidence" value="ECO:0007669"/>
    <property type="project" value="TreeGrafter"/>
</dbReference>
<dbReference type="SUPFAM" id="SSF48256">
    <property type="entry name" value="Citrate synthase"/>
    <property type="match status" value="1"/>
</dbReference>
<dbReference type="AlphaFoldDB" id="A0A1L9TF40"/>
<dbReference type="OrthoDB" id="435022at2759"/>
<gene>
    <name evidence="4" type="ORF">ASPSYDRAFT_1025799</name>
</gene>
<dbReference type="GO" id="GO:0005975">
    <property type="term" value="P:carbohydrate metabolic process"/>
    <property type="evidence" value="ECO:0007669"/>
    <property type="project" value="TreeGrafter"/>
</dbReference>
<keyword evidence="5" id="KW-1185">Reference proteome</keyword>
<dbReference type="Gene3D" id="1.10.580.10">
    <property type="entry name" value="Citrate Synthase, domain 1"/>
    <property type="match status" value="1"/>
</dbReference>
<dbReference type="PRINTS" id="PR00143">
    <property type="entry name" value="CITRTSNTHASE"/>
</dbReference>
<evidence type="ECO:0000256" key="2">
    <source>
        <dbReference type="ARBA" id="ARBA00022679"/>
    </source>
</evidence>
<reference evidence="5" key="1">
    <citation type="journal article" date="2017" name="Genome Biol.">
        <title>Comparative genomics reveals high biological diversity and specific adaptations in the industrially and medically important fungal genus Aspergillus.</title>
        <authorList>
            <person name="de Vries R.P."/>
            <person name="Riley R."/>
            <person name="Wiebenga A."/>
            <person name="Aguilar-Osorio G."/>
            <person name="Amillis S."/>
            <person name="Uchima C.A."/>
            <person name="Anderluh G."/>
            <person name="Asadollahi M."/>
            <person name="Askin M."/>
            <person name="Barry K."/>
            <person name="Battaglia E."/>
            <person name="Bayram O."/>
            <person name="Benocci T."/>
            <person name="Braus-Stromeyer S.A."/>
            <person name="Caldana C."/>
            <person name="Canovas D."/>
            <person name="Cerqueira G.C."/>
            <person name="Chen F."/>
            <person name="Chen W."/>
            <person name="Choi C."/>
            <person name="Clum A."/>
            <person name="Dos Santos R.A."/>
            <person name="Damasio A.R."/>
            <person name="Diallinas G."/>
            <person name="Emri T."/>
            <person name="Fekete E."/>
            <person name="Flipphi M."/>
            <person name="Freyberg S."/>
            <person name="Gallo A."/>
            <person name="Gournas C."/>
            <person name="Habgood R."/>
            <person name="Hainaut M."/>
            <person name="Harispe M.L."/>
            <person name="Henrissat B."/>
            <person name="Hilden K.S."/>
            <person name="Hope R."/>
            <person name="Hossain A."/>
            <person name="Karabika E."/>
            <person name="Karaffa L."/>
            <person name="Karanyi Z."/>
            <person name="Krasevec N."/>
            <person name="Kuo A."/>
            <person name="Kusch H."/>
            <person name="LaButti K."/>
            <person name="Lagendijk E.L."/>
            <person name="Lapidus A."/>
            <person name="Levasseur A."/>
            <person name="Lindquist E."/>
            <person name="Lipzen A."/>
            <person name="Logrieco A.F."/>
            <person name="MacCabe A."/>
            <person name="Maekelae M.R."/>
            <person name="Malavazi I."/>
            <person name="Melin P."/>
            <person name="Meyer V."/>
            <person name="Mielnichuk N."/>
            <person name="Miskei M."/>
            <person name="Molnar A.P."/>
            <person name="Mule G."/>
            <person name="Ngan C.Y."/>
            <person name="Orejas M."/>
            <person name="Orosz E."/>
            <person name="Ouedraogo J.P."/>
            <person name="Overkamp K.M."/>
            <person name="Park H.-S."/>
            <person name="Perrone G."/>
            <person name="Piumi F."/>
            <person name="Punt P.J."/>
            <person name="Ram A.F."/>
            <person name="Ramon A."/>
            <person name="Rauscher S."/>
            <person name="Record E."/>
            <person name="Riano-Pachon D.M."/>
            <person name="Robert V."/>
            <person name="Roehrig J."/>
            <person name="Ruller R."/>
            <person name="Salamov A."/>
            <person name="Salih N.S."/>
            <person name="Samson R.A."/>
            <person name="Sandor E."/>
            <person name="Sanguinetti M."/>
            <person name="Schuetze T."/>
            <person name="Sepcic K."/>
            <person name="Shelest E."/>
            <person name="Sherlock G."/>
            <person name="Sophianopoulou V."/>
            <person name="Squina F.M."/>
            <person name="Sun H."/>
            <person name="Susca A."/>
            <person name="Todd R.B."/>
            <person name="Tsang A."/>
            <person name="Unkles S.E."/>
            <person name="van de Wiele N."/>
            <person name="van Rossen-Uffink D."/>
            <person name="Oliveira J.V."/>
            <person name="Vesth T.C."/>
            <person name="Visser J."/>
            <person name="Yu J.-H."/>
            <person name="Zhou M."/>
            <person name="Andersen M.R."/>
            <person name="Archer D.B."/>
            <person name="Baker S.E."/>
            <person name="Benoit I."/>
            <person name="Brakhage A.A."/>
            <person name="Braus G.H."/>
            <person name="Fischer R."/>
            <person name="Frisvad J.C."/>
            <person name="Goldman G.H."/>
            <person name="Houbraken J."/>
            <person name="Oakley B."/>
            <person name="Pocsi I."/>
            <person name="Scazzocchio C."/>
            <person name="Seiboth B."/>
            <person name="vanKuyk P.A."/>
            <person name="Wortman J."/>
            <person name="Dyer P.S."/>
            <person name="Grigoriev I.V."/>
        </authorList>
    </citation>
    <scope>NUCLEOTIDE SEQUENCE [LARGE SCALE GENOMIC DNA]</scope>
    <source>
        <strain evidence="5">CBS 593.65</strain>
    </source>
</reference>
<keyword evidence="2 3" id="KW-0808">Transferase</keyword>
<dbReference type="GeneID" id="63755835"/>
<organism evidence="4 5">
    <name type="scientific">Aspergillus sydowii CBS 593.65</name>
    <dbReference type="NCBI Taxonomy" id="1036612"/>
    <lineage>
        <taxon>Eukaryota</taxon>
        <taxon>Fungi</taxon>
        <taxon>Dikarya</taxon>
        <taxon>Ascomycota</taxon>
        <taxon>Pezizomycotina</taxon>
        <taxon>Eurotiomycetes</taxon>
        <taxon>Eurotiomycetidae</taxon>
        <taxon>Eurotiales</taxon>
        <taxon>Aspergillaceae</taxon>
        <taxon>Aspergillus</taxon>
        <taxon>Aspergillus subgen. Nidulantes</taxon>
    </lineage>
</organism>
<protein>
    <recommendedName>
        <fullName evidence="3">Citrate synthase</fullName>
    </recommendedName>
</protein>
<evidence type="ECO:0000256" key="3">
    <source>
        <dbReference type="RuleBase" id="RU000441"/>
    </source>
</evidence>
<dbReference type="Gene3D" id="1.10.230.10">
    <property type="entry name" value="Cytochrome P450-Terp, domain 2"/>
    <property type="match status" value="1"/>
</dbReference>
<dbReference type="STRING" id="1036612.A0A1L9TF40"/>
<dbReference type="GO" id="GO:0005759">
    <property type="term" value="C:mitochondrial matrix"/>
    <property type="evidence" value="ECO:0007669"/>
    <property type="project" value="TreeGrafter"/>
</dbReference>